<keyword evidence="6" id="KW-1185">Reference proteome</keyword>
<evidence type="ECO:0000259" key="4">
    <source>
        <dbReference type="PROSITE" id="PS01031"/>
    </source>
</evidence>
<dbReference type="Proteomes" id="UP000480350">
    <property type="component" value="Unassembled WGS sequence"/>
</dbReference>
<feature type="domain" description="SHSP" evidence="4">
    <location>
        <begin position="98"/>
        <end position="190"/>
    </location>
</feature>
<dbReference type="Gene3D" id="2.60.40.790">
    <property type="match status" value="1"/>
</dbReference>
<evidence type="ECO:0000256" key="2">
    <source>
        <dbReference type="RuleBase" id="RU003616"/>
    </source>
</evidence>
<comment type="similarity">
    <text evidence="1 2">Belongs to the small heat shock protein (HSP20) family.</text>
</comment>
<dbReference type="AlphaFoldDB" id="A0A7C9J312"/>
<proteinExistence type="inferred from homology"/>
<accession>A0A7C9J312</accession>
<organism evidence="5 6">
    <name type="scientific">Kangsaoukella pontilimi</name>
    <dbReference type="NCBI Taxonomy" id="2691042"/>
    <lineage>
        <taxon>Bacteria</taxon>
        <taxon>Pseudomonadati</taxon>
        <taxon>Pseudomonadota</taxon>
        <taxon>Alphaproteobacteria</taxon>
        <taxon>Rhodobacterales</taxon>
        <taxon>Paracoccaceae</taxon>
        <taxon>Kangsaoukella</taxon>
    </lineage>
</organism>
<dbReference type="PROSITE" id="PS01031">
    <property type="entry name" value="SHSP"/>
    <property type="match status" value="1"/>
</dbReference>
<reference evidence="5 6" key="1">
    <citation type="submission" date="2019-12" db="EMBL/GenBank/DDBJ databases">
        <authorList>
            <person name="Lee S.D."/>
        </authorList>
    </citation>
    <scope>NUCLEOTIDE SEQUENCE [LARGE SCALE GENOMIC DNA]</scope>
    <source>
        <strain evidence="5 6">GH1-50</strain>
    </source>
</reference>
<comment type="caution">
    <text evidence="5">The sequence shown here is derived from an EMBL/GenBank/DDBJ whole genome shotgun (WGS) entry which is preliminary data.</text>
</comment>
<gene>
    <name evidence="5" type="ORF">GQ651_08790</name>
</gene>
<evidence type="ECO:0000313" key="6">
    <source>
        <dbReference type="Proteomes" id="UP000480350"/>
    </source>
</evidence>
<dbReference type="CDD" id="cd06464">
    <property type="entry name" value="ACD_sHsps-like"/>
    <property type="match status" value="1"/>
</dbReference>
<feature type="compositionally biased region" description="Basic and acidic residues" evidence="3">
    <location>
        <begin position="95"/>
        <end position="104"/>
    </location>
</feature>
<sequence>MADREKRRTDADPVSDIRAGFDGILSALGEALSDISSRIENGNTGEVHRSFDMDTAKGPLRAEAGVRVRFAGQEIGSTAPRRRAPTTPVNAPRPATRDDTPLSEAPVRKMDHDIVEDDETWRLTADIPGVGREDLVLDLVENTLIITTTGTRRFRGEASLPPGIALDDITVSLRNGILELSCPHGGEAGG</sequence>
<reference evidence="5 6" key="2">
    <citation type="submission" date="2020-03" db="EMBL/GenBank/DDBJ databases">
        <title>Kangsaoukella pontilimi gen. nov., sp. nov., a new member of the family Rhodobacteraceae isolated from a tidal mudflat.</title>
        <authorList>
            <person name="Kim I.S."/>
        </authorList>
    </citation>
    <scope>NUCLEOTIDE SEQUENCE [LARGE SCALE GENOMIC DNA]</scope>
    <source>
        <strain evidence="5 6">GH1-50</strain>
    </source>
</reference>
<evidence type="ECO:0000256" key="3">
    <source>
        <dbReference type="SAM" id="MobiDB-lite"/>
    </source>
</evidence>
<name>A0A7C9J312_9RHOB</name>
<dbReference type="EMBL" id="WUPT01000001">
    <property type="protein sequence ID" value="MXQ07941.1"/>
    <property type="molecule type" value="Genomic_DNA"/>
</dbReference>
<dbReference type="Pfam" id="PF00011">
    <property type="entry name" value="HSP20"/>
    <property type="match status" value="1"/>
</dbReference>
<evidence type="ECO:0000313" key="5">
    <source>
        <dbReference type="EMBL" id="MXQ07941.1"/>
    </source>
</evidence>
<protein>
    <submittedName>
        <fullName evidence="5">Hsp20 family protein</fullName>
    </submittedName>
</protein>
<dbReference type="InterPro" id="IPR008978">
    <property type="entry name" value="HSP20-like_chaperone"/>
</dbReference>
<dbReference type="SUPFAM" id="SSF49764">
    <property type="entry name" value="HSP20-like chaperones"/>
    <property type="match status" value="1"/>
</dbReference>
<feature type="region of interest" description="Disordered" evidence="3">
    <location>
        <begin position="73"/>
        <end position="104"/>
    </location>
</feature>
<dbReference type="InterPro" id="IPR002068">
    <property type="entry name" value="A-crystallin/Hsp20_dom"/>
</dbReference>
<evidence type="ECO:0000256" key="1">
    <source>
        <dbReference type="PROSITE-ProRule" id="PRU00285"/>
    </source>
</evidence>
<dbReference type="RefSeq" id="WP_160763787.1">
    <property type="nucleotide sequence ID" value="NZ_WUPT01000001.1"/>
</dbReference>